<organism evidence="1 2">
    <name type="scientific">Pyropia yezoensis</name>
    <name type="common">Susabi-nori</name>
    <name type="synonym">Porphyra yezoensis</name>
    <dbReference type="NCBI Taxonomy" id="2788"/>
    <lineage>
        <taxon>Eukaryota</taxon>
        <taxon>Rhodophyta</taxon>
        <taxon>Bangiophyceae</taxon>
        <taxon>Bangiales</taxon>
        <taxon>Bangiaceae</taxon>
        <taxon>Pyropia</taxon>
    </lineage>
</organism>
<dbReference type="EMBL" id="CM020618">
    <property type="protein sequence ID" value="KAK1857507.1"/>
    <property type="molecule type" value="Genomic_DNA"/>
</dbReference>
<dbReference type="Proteomes" id="UP000798662">
    <property type="component" value="Chromosome 1"/>
</dbReference>
<evidence type="ECO:0000313" key="1">
    <source>
        <dbReference type="EMBL" id="KAK1857507.1"/>
    </source>
</evidence>
<name>A0ACC3BHY8_PYRYE</name>
<proteinExistence type="predicted"/>
<reference evidence="1" key="1">
    <citation type="submission" date="2019-11" db="EMBL/GenBank/DDBJ databases">
        <title>Nori genome reveals adaptations in red seaweeds to the harsh intertidal environment.</title>
        <authorList>
            <person name="Wang D."/>
            <person name="Mao Y."/>
        </authorList>
    </citation>
    <scope>NUCLEOTIDE SEQUENCE</scope>
    <source>
        <tissue evidence="1">Gametophyte</tissue>
    </source>
</reference>
<evidence type="ECO:0000313" key="2">
    <source>
        <dbReference type="Proteomes" id="UP000798662"/>
    </source>
</evidence>
<protein>
    <submittedName>
        <fullName evidence="1">Uncharacterized protein</fullName>
    </submittedName>
</protein>
<comment type="caution">
    <text evidence="1">The sequence shown here is derived from an EMBL/GenBank/DDBJ whole genome shotgun (WGS) entry which is preliminary data.</text>
</comment>
<keyword evidence="2" id="KW-1185">Reference proteome</keyword>
<gene>
    <name evidence="1" type="ORF">I4F81_000124</name>
</gene>
<sequence length="283" mass="29189">MPERGRPRVAAMAFAGGCCWHQRSAFTGAGAGRSSPALCHRTRRPAAAALRMAGGGGGVRATPTPITNSSPTNTTGAGGSHSRGGSPGRVLAVVAGRRDKAELKTTVSVPPPTGSDAPSGGGIRAKAYWDQMGIIPYFAAFAIAALVTKGVKLSVAAMQKKADVSSGKKVYASAGGATTKPSSIISSEEEEAELHVFKCGGCGYEMYPARGREFKFFPDGFTCPICGTAKSDFRDLNDENDPRNWEDDDDEDDEGDEEGQSDESDEGGGAEGPKGGTVPAPQG</sequence>
<accession>A0ACC3BHY8</accession>